<proteinExistence type="predicted"/>
<dbReference type="InterPro" id="IPR001610">
    <property type="entry name" value="PAC"/>
</dbReference>
<feature type="domain" description="PAC" evidence="7">
    <location>
        <begin position="529"/>
        <end position="581"/>
    </location>
</feature>
<dbReference type="PROSITE" id="PS50113">
    <property type="entry name" value="PAC"/>
    <property type="match status" value="2"/>
</dbReference>
<feature type="domain" description="PAC" evidence="7">
    <location>
        <begin position="401"/>
        <end position="452"/>
    </location>
</feature>
<evidence type="ECO:0000259" key="7">
    <source>
        <dbReference type="PROSITE" id="PS50113"/>
    </source>
</evidence>
<dbReference type="Pfam" id="PF08447">
    <property type="entry name" value="PAS_3"/>
    <property type="match status" value="1"/>
</dbReference>
<accession>A0A6N8UEF5</accession>
<dbReference type="InterPro" id="IPR029787">
    <property type="entry name" value="Nucleotide_cyclase"/>
</dbReference>
<dbReference type="InterPro" id="IPR000160">
    <property type="entry name" value="GGDEF_dom"/>
</dbReference>
<evidence type="ECO:0000256" key="1">
    <source>
        <dbReference type="ARBA" id="ARBA00004651"/>
    </source>
</evidence>
<dbReference type="InterPro" id="IPR035965">
    <property type="entry name" value="PAS-like_dom_sf"/>
</dbReference>
<feature type="domain" description="GGDEF" evidence="8">
    <location>
        <begin position="610"/>
        <end position="743"/>
    </location>
</feature>
<dbReference type="Pfam" id="PF02743">
    <property type="entry name" value="dCache_1"/>
    <property type="match status" value="1"/>
</dbReference>
<dbReference type="EMBL" id="WUUQ01000002">
    <property type="protein sequence ID" value="MXQ73757.1"/>
    <property type="molecule type" value="Genomic_DNA"/>
</dbReference>
<dbReference type="Gene3D" id="3.30.450.20">
    <property type="entry name" value="PAS domain"/>
    <property type="match status" value="3"/>
</dbReference>
<evidence type="ECO:0000256" key="6">
    <source>
        <dbReference type="SAM" id="Phobius"/>
    </source>
</evidence>
<evidence type="ECO:0000256" key="5">
    <source>
        <dbReference type="ARBA" id="ARBA00023136"/>
    </source>
</evidence>
<feature type="transmembrane region" description="Helical" evidence="6">
    <location>
        <begin position="12"/>
        <end position="33"/>
    </location>
</feature>
<dbReference type="NCBIfam" id="TIGR00229">
    <property type="entry name" value="sensory_box"/>
    <property type="match status" value="2"/>
</dbReference>
<dbReference type="CDD" id="cd01949">
    <property type="entry name" value="GGDEF"/>
    <property type="match status" value="1"/>
</dbReference>
<dbReference type="SMART" id="SM00086">
    <property type="entry name" value="PAC"/>
    <property type="match status" value="2"/>
</dbReference>
<comment type="caution">
    <text evidence="9">The sequence shown here is derived from an EMBL/GenBank/DDBJ whole genome shotgun (WGS) entry which is preliminary data.</text>
</comment>
<protein>
    <submittedName>
        <fullName evidence="9">Diguanylate cyclase</fullName>
    </submittedName>
</protein>
<keyword evidence="4 6" id="KW-1133">Transmembrane helix</keyword>
<organism evidence="9 10">
    <name type="scientific">Copranaerobaculum intestinale</name>
    <dbReference type="NCBI Taxonomy" id="2692629"/>
    <lineage>
        <taxon>Bacteria</taxon>
        <taxon>Bacillati</taxon>
        <taxon>Bacillota</taxon>
        <taxon>Erysipelotrichia</taxon>
        <taxon>Erysipelotrichales</taxon>
        <taxon>Erysipelotrichaceae</taxon>
        <taxon>Copranaerobaculum</taxon>
    </lineage>
</organism>
<dbReference type="InterPro" id="IPR000014">
    <property type="entry name" value="PAS"/>
</dbReference>
<dbReference type="Proteomes" id="UP000434036">
    <property type="component" value="Unassembled WGS sequence"/>
</dbReference>
<evidence type="ECO:0000256" key="4">
    <source>
        <dbReference type="ARBA" id="ARBA00022989"/>
    </source>
</evidence>
<evidence type="ECO:0000256" key="3">
    <source>
        <dbReference type="ARBA" id="ARBA00022692"/>
    </source>
</evidence>
<gene>
    <name evidence="9" type="ORF">GSF08_07375</name>
</gene>
<keyword evidence="3 6" id="KW-0812">Transmembrane</keyword>
<dbReference type="NCBIfam" id="TIGR00254">
    <property type="entry name" value="GGDEF"/>
    <property type="match status" value="1"/>
</dbReference>
<comment type="subcellular location">
    <subcellularLocation>
        <location evidence="1">Cell membrane</location>
        <topology evidence="1">Multi-pass membrane protein</topology>
    </subcellularLocation>
</comment>
<dbReference type="PANTHER" id="PTHR46663">
    <property type="entry name" value="DIGUANYLATE CYCLASE DGCT-RELATED"/>
    <property type="match status" value="1"/>
</dbReference>
<dbReference type="SUPFAM" id="SSF55073">
    <property type="entry name" value="Nucleotide cyclase"/>
    <property type="match status" value="1"/>
</dbReference>
<dbReference type="RefSeq" id="WP_160625167.1">
    <property type="nucleotide sequence ID" value="NZ_WUUQ01000002.1"/>
</dbReference>
<dbReference type="SUPFAM" id="SSF55785">
    <property type="entry name" value="PYP-like sensor domain (PAS domain)"/>
    <property type="match status" value="2"/>
</dbReference>
<evidence type="ECO:0000256" key="2">
    <source>
        <dbReference type="ARBA" id="ARBA00022475"/>
    </source>
</evidence>
<dbReference type="InterPro" id="IPR000700">
    <property type="entry name" value="PAS-assoc_C"/>
</dbReference>
<dbReference type="InterPro" id="IPR043128">
    <property type="entry name" value="Rev_trsase/Diguanyl_cyclase"/>
</dbReference>
<evidence type="ECO:0000313" key="9">
    <source>
        <dbReference type="EMBL" id="MXQ73757.1"/>
    </source>
</evidence>
<dbReference type="AlphaFoldDB" id="A0A6N8UEF5"/>
<dbReference type="InterPro" id="IPR033479">
    <property type="entry name" value="dCache_1"/>
</dbReference>
<dbReference type="CDD" id="cd12912">
    <property type="entry name" value="PDC2_MCP_like"/>
    <property type="match status" value="1"/>
</dbReference>
<dbReference type="Gene3D" id="3.30.70.270">
    <property type="match status" value="1"/>
</dbReference>
<reference evidence="9 10" key="1">
    <citation type="submission" date="2019-12" db="EMBL/GenBank/DDBJ databases">
        <authorList>
            <person name="Yang R."/>
        </authorList>
    </citation>
    <scope>NUCLEOTIDE SEQUENCE [LARGE SCALE GENOMIC DNA]</scope>
    <source>
        <strain evidence="9 10">DONG20-135</strain>
    </source>
</reference>
<sequence length="753" mass="86842">MFKQSRRDQLILLFDILIIVGAFFAVSFLVRYYSSELQRQTQQEVIRLHSQIASQNAVLIKEKLQSDQKLLASMANYISNESDELFDSSNMDNLRTQLNTSTFNMLAISKPEGTTISTSGIAYDFSKDSFFQTVLKGTSIVSDPMKFHDSQNDDVLISVPIFRNSEVIGVLSGRYKLEKLQALLTLDTFEGKGYGYIAKKNGKVIIHSNHLDADPDFNDISKDFNDSTFLNGTSLNQVLEGIQKGKQGEIIYTWKNMDRDMNYVPIGINDWYLLSVIPAQVINNHSNAILQQTITIGGFIILIILLLLFFLWRFWHRSQAAYNKANKELNQLYSSIKCGIYRCTTDQDHIVQVANEGFYRYIGYTADEFAKLKHNKLSSIMDPDDFKRIWLKEKANDNDTISDEYRIRTKDGEIRWLLFTALRTQDSRKLPVLDCTFTDITPLKTVQEKLVMTQRRYDLIMNQVKEIIFEWNCHDQSLYVSEYFLATFGYEPPKGSFPQCMIDAGCILEADQSIFLNLFKKLDQASPYAKADIRFRCSDDTYLWCRVNVTYLFDEASESPCIIGMISDINDQKQETEKIAELAKHDPLTNLYNRRATRNQIEEYLKKDKGRGALFMLDVDDFKGINDQYGHDQGDAILLQTAQHITRLFRSSDVIGRFGGDEFIIFLKDIGVDYLIDQKANEIIRAFKELIRIPKTNHEVSCSIGISRYPEDAVTYSELFKKADRALYYGKSHGKNKYVIYNESDHKNTYINR</sequence>
<dbReference type="FunFam" id="3.30.70.270:FF:000001">
    <property type="entry name" value="Diguanylate cyclase domain protein"/>
    <property type="match status" value="1"/>
</dbReference>
<dbReference type="PANTHER" id="PTHR46663:SF2">
    <property type="entry name" value="GGDEF DOMAIN-CONTAINING PROTEIN"/>
    <property type="match status" value="1"/>
</dbReference>
<keyword evidence="5 6" id="KW-0472">Membrane</keyword>
<dbReference type="Pfam" id="PF00990">
    <property type="entry name" value="GGDEF"/>
    <property type="match status" value="1"/>
</dbReference>
<dbReference type="InterPro" id="IPR052163">
    <property type="entry name" value="DGC-Regulatory_Protein"/>
</dbReference>
<reference evidence="9 10" key="2">
    <citation type="submission" date="2020-01" db="EMBL/GenBank/DDBJ databases">
        <title>Clostridiaceae sp. nov. isolated from the gut of human by culturomics.</title>
        <authorList>
            <person name="Chang Y."/>
        </authorList>
    </citation>
    <scope>NUCLEOTIDE SEQUENCE [LARGE SCALE GENOMIC DNA]</scope>
    <source>
        <strain evidence="9 10">DONG20-135</strain>
    </source>
</reference>
<evidence type="ECO:0000259" key="8">
    <source>
        <dbReference type="PROSITE" id="PS50887"/>
    </source>
</evidence>
<evidence type="ECO:0000313" key="10">
    <source>
        <dbReference type="Proteomes" id="UP000434036"/>
    </source>
</evidence>
<dbReference type="InterPro" id="IPR013655">
    <property type="entry name" value="PAS_fold_3"/>
</dbReference>
<dbReference type="GO" id="GO:0005886">
    <property type="term" value="C:plasma membrane"/>
    <property type="evidence" value="ECO:0007669"/>
    <property type="project" value="UniProtKB-SubCell"/>
</dbReference>
<dbReference type="SMART" id="SM00267">
    <property type="entry name" value="GGDEF"/>
    <property type="match status" value="1"/>
</dbReference>
<dbReference type="PROSITE" id="PS50887">
    <property type="entry name" value="GGDEF"/>
    <property type="match status" value="1"/>
</dbReference>
<feature type="transmembrane region" description="Helical" evidence="6">
    <location>
        <begin position="294"/>
        <end position="315"/>
    </location>
</feature>
<dbReference type="CDD" id="cd00130">
    <property type="entry name" value="PAS"/>
    <property type="match status" value="2"/>
</dbReference>
<name>A0A6N8UEF5_9FIRM</name>
<keyword evidence="2" id="KW-1003">Cell membrane</keyword>
<keyword evidence="10" id="KW-1185">Reference proteome</keyword>